<dbReference type="InterPro" id="IPR043128">
    <property type="entry name" value="Rev_trsase/Diguanyl_cyclase"/>
</dbReference>
<keyword evidence="3" id="KW-0472">Membrane</keyword>
<feature type="transmembrane region" description="Helical" evidence="3">
    <location>
        <begin position="303"/>
        <end position="324"/>
    </location>
</feature>
<keyword evidence="7" id="KW-1185">Reference proteome</keyword>
<dbReference type="InterPro" id="IPR029787">
    <property type="entry name" value="Nucleotide_cyclase"/>
</dbReference>
<comment type="caution">
    <text evidence="6">The sequence shown here is derived from an EMBL/GenBank/DDBJ whole genome shotgun (WGS) entry which is preliminary data.</text>
</comment>
<dbReference type="CDD" id="cd01949">
    <property type="entry name" value="GGDEF"/>
    <property type="match status" value="1"/>
</dbReference>
<keyword evidence="3" id="KW-0812">Transmembrane</keyword>
<evidence type="ECO:0000313" key="6">
    <source>
        <dbReference type="EMBL" id="PCG13906.1"/>
    </source>
</evidence>
<evidence type="ECO:0000256" key="2">
    <source>
        <dbReference type="ARBA" id="ARBA00034247"/>
    </source>
</evidence>
<evidence type="ECO:0000256" key="4">
    <source>
        <dbReference type="SAM" id="SignalP"/>
    </source>
</evidence>
<dbReference type="PANTHER" id="PTHR45138">
    <property type="entry name" value="REGULATORY COMPONENTS OF SENSORY TRANSDUCTION SYSTEM"/>
    <property type="match status" value="1"/>
</dbReference>
<accession>A0A2A4I6U6</accession>
<feature type="transmembrane region" description="Helical" evidence="3">
    <location>
        <begin position="211"/>
        <end position="231"/>
    </location>
</feature>
<keyword evidence="4" id="KW-0732">Signal</keyword>
<feature type="transmembrane region" description="Helical" evidence="3">
    <location>
        <begin position="336"/>
        <end position="361"/>
    </location>
</feature>
<dbReference type="EC" id="2.7.7.65" evidence="1"/>
<dbReference type="SMART" id="SM00267">
    <property type="entry name" value="GGDEF"/>
    <property type="match status" value="1"/>
</dbReference>
<dbReference type="SUPFAM" id="SSF55073">
    <property type="entry name" value="Nucleotide cyclase"/>
    <property type="match status" value="1"/>
</dbReference>
<dbReference type="NCBIfam" id="TIGR00254">
    <property type="entry name" value="GGDEF"/>
    <property type="match status" value="1"/>
</dbReference>
<dbReference type="Proteomes" id="UP000218323">
    <property type="component" value="Unassembled WGS sequence"/>
</dbReference>
<sequence>MVPHLFRSWLVLLAAMVAGAVAVAWASPAAAWSGTPVATCLKRVAPGDTPAAIFASLGGFDCSGRERRWGAGDFWVLSGPLSTDGGQRSLVRSASVYQEGATLYSRGDDGRIAHIAFDRHDAWRRLRIGAFFELPVPVADSRTVQLLWRVKGTTNTRGVVLNPRLLTVDEGQRDDLMLTAFYAGFAGLCLSLLLSNFALWRALRQGYHPYYCAMILCLLVYAASSSGWLGMVTGMDNNLRLKLNVTLLGGAIIGAIAFARVFLGRQMMPEAVRRLTRAVAVFLLGAMATYLIVWPHWPLAIDRLLLVAFSATLALVVPVLWGAWRARVPYARIFAIAWSAPITLAMLRIAQAAGWIGWSFWLDNSTLVSMALEASFSALAIAWRIKVVSEERDAAREKETLARMLADSDALTGLLNRRSFLREAIGDPAPRLLVLIDIDHFRRVNETLGHDGGDEVLRVFAAALREAAPPGALIARMGGEEFAILVPAHLTGLPEQVLDTIRGAQMPFDLKVTASIGSALGVIGTEADWVVLYREADRALYDAKRAGRDRVRWVKAA</sequence>
<feature type="domain" description="GGDEF" evidence="5">
    <location>
        <begin position="429"/>
        <end position="556"/>
    </location>
</feature>
<dbReference type="Pfam" id="PF07695">
    <property type="entry name" value="7TMR-DISM_7TM"/>
    <property type="match status" value="1"/>
</dbReference>
<dbReference type="PANTHER" id="PTHR45138:SF9">
    <property type="entry name" value="DIGUANYLATE CYCLASE DGCM-RELATED"/>
    <property type="match status" value="1"/>
</dbReference>
<evidence type="ECO:0000259" key="5">
    <source>
        <dbReference type="PROSITE" id="PS50887"/>
    </source>
</evidence>
<feature type="chain" id="PRO_5012901315" description="diguanylate cyclase" evidence="4">
    <location>
        <begin position="27"/>
        <end position="557"/>
    </location>
</feature>
<gene>
    <name evidence="6" type="ORF">COA07_11320</name>
</gene>
<evidence type="ECO:0000313" key="7">
    <source>
        <dbReference type="Proteomes" id="UP000218323"/>
    </source>
</evidence>
<dbReference type="Pfam" id="PF00990">
    <property type="entry name" value="GGDEF"/>
    <property type="match status" value="1"/>
</dbReference>
<organism evidence="6 7">
    <name type="scientific">Sphingomonas adhaesiva</name>
    <dbReference type="NCBI Taxonomy" id="28212"/>
    <lineage>
        <taxon>Bacteria</taxon>
        <taxon>Pseudomonadati</taxon>
        <taxon>Pseudomonadota</taxon>
        <taxon>Alphaproteobacteria</taxon>
        <taxon>Sphingomonadales</taxon>
        <taxon>Sphingomonadaceae</taxon>
        <taxon>Sphingomonas</taxon>
    </lineage>
</organism>
<dbReference type="AlphaFoldDB" id="A0A2A4I6U6"/>
<feature type="transmembrane region" description="Helical" evidence="3">
    <location>
        <begin position="367"/>
        <end position="385"/>
    </location>
</feature>
<feature type="transmembrane region" description="Helical" evidence="3">
    <location>
        <begin position="243"/>
        <end position="263"/>
    </location>
</feature>
<protein>
    <recommendedName>
        <fullName evidence="1">diguanylate cyclase</fullName>
        <ecNumber evidence="1">2.7.7.65</ecNumber>
    </recommendedName>
</protein>
<dbReference type="GO" id="GO:0052621">
    <property type="term" value="F:diguanylate cyclase activity"/>
    <property type="evidence" value="ECO:0007669"/>
    <property type="project" value="UniProtKB-EC"/>
</dbReference>
<proteinExistence type="predicted"/>
<feature type="signal peptide" evidence="4">
    <location>
        <begin position="1"/>
        <end position="26"/>
    </location>
</feature>
<dbReference type="EMBL" id="NWVC01000005">
    <property type="protein sequence ID" value="PCG13906.1"/>
    <property type="molecule type" value="Genomic_DNA"/>
</dbReference>
<reference evidence="6 7" key="1">
    <citation type="submission" date="2017-09" db="EMBL/GenBank/DDBJ databases">
        <title>Sphingomonas adhaesiva DSM 7418, whole genome shotgun sequence.</title>
        <authorList>
            <person name="Feng G."/>
            <person name="Zhu H."/>
        </authorList>
    </citation>
    <scope>NUCLEOTIDE SEQUENCE [LARGE SCALE GENOMIC DNA]</scope>
    <source>
        <strain evidence="6 7">DSM 7418</strain>
    </source>
</reference>
<evidence type="ECO:0000256" key="3">
    <source>
        <dbReference type="SAM" id="Phobius"/>
    </source>
</evidence>
<feature type="transmembrane region" description="Helical" evidence="3">
    <location>
        <begin position="176"/>
        <end position="199"/>
    </location>
</feature>
<keyword evidence="3" id="KW-1133">Transmembrane helix</keyword>
<dbReference type="RefSeq" id="WP_066710578.1">
    <property type="nucleotide sequence ID" value="NZ_JBHIWA010000020.1"/>
</dbReference>
<dbReference type="InterPro" id="IPR000160">
    <property type="entry name" value="GGDEF_dom"/>
</dbReference>
<comment type="catalytic activity">
    <reaction evidence="2">
        <text>2 GTP = 3',3'-c-di-GMP + 2 diphosphate</text>
        <dbReference type="Rhea" id="RHEA:24898"/>
        <dbReference type="ChEBI" id="CHEBI:33019"/>
        <dbReference type="ChEBI" id="CHEBI:37565"/>
        <dbReference type="ChEBI" id="CHEBI:58805"/>
        <dbReference type="EC" id="2.7.7.65"/>
    </reaction>
</comment>
<evidence type="ECO:0000256" key="1">
    <source>
        <dbReference type="ARBA" id="ARBA00012528"/>
    </source>
</evidence>
<dbReference type="Gene3D" id="3.30.70.270">
    <property type="match status" value="1"/>
</dbReference>
<name>A0A2A4I6U6_9SPHN</name>
<dbReference type="InterPro" id="IPR011623">
    <property type="entry name" value="7TMR_DISM_rcpt_extracell_dom1"/>
</dbReference>
<dbReference type="InterPro" id="IPR050469">
    <property type="entry name" value="Diguanylate_Cyclase"/>
</dbReference>
<dbReference type="PROSITE" id="PS50887">
    <property type="entry name" value="GGDEF"/>
    <property type="match status" value="1"/>
</dbReference>
<feature type="transmembrane region" description="Helical" evidence="3">
    <location>
        <begin position="275"/>
        <end position="297"/>
    </location>
</feature>